<protein>
    <submittedName>
        <fullName evidence="2">Phosphoglycerate mutase family protein</fullName>
    </submittedName>
</protein>
<reference evidence="2 3" key="1">
    <citation type="submission" date="2023-03" db="EMBL/GenBank/DDBJ databases">
        <title>Genome sequence of Microbacterium sp. KACC 23027.</title>
        <authorList>
            <person name="Kim S."/>
            <person name="Heo J."/>
            <person name="Kwon S.-W."/>
        </authorList>
    </citation>
    <scope>NUCLEOTIDE SEQUENCE [LARGE SCALE GENOMIC DNA]</scope>
    <source>
        <strain evidence="2 3">KACC 23027</strain>
    </source>
</reference>
<dbReference type="CDD" id="cd07067">
    <property type="entry name" value="HP_PGM_like"/>
    <property type="match status" value="1"/>
</dbReference>
<evidence type="ECO:0000313" key="3">
    <source>
        <dbReference type="Proteomes" id="UP001214553"/>
    </source>
</evidence>
<sequence>MNTASVRRTVLVGAAAVGLIAGLAACAGPAAESVPSADSAPVTIYLTRHGETMLNVLSRAQGWADSPLTKEGQDIAVDLGEGLAEGGVTFDAAYSADMVRQYTTATLALKGADQHLTPVRDERLREIDFGGFEGASNDEMWTAAAKRLGYPNEGAMFGDMGKIGMDAALDAIAASNPEPSLPAETSDEVRTRAMAALDEIGAEAQKKGEKNVLVVSSGITIYVALEGMGADLSKVATGIDNAAVSKLVYDDGDWTVKSVNDLSYVEAGQKD</sequence>
<dbReference type="Gene3D" id="3.40.50.1240">
    <property type="entry name" value="Phosphoglycerate mutase-like"/>
    <property type="match status" value="1"/>
</dbReference>
<dbReference type="InterPro" id="IPR029033">
    <property type="entry name" value="His_PPase_superfam"/>
</dbReference>
<dbReference type="Pfam" id="PF00300">
    <property type="entry name" value="His_Phos_1"/>
    <property type="match status" value="2"/>
</dbReference>
<dbReference type="Proteomes" id="UP001214553">
    <property type="component" value="Chromosome"/>
</dbReference>
<feature type="signal peptide" evidence="1">
    <location>
        <begin position="1"/>
        <end position="27"/>
    </location>
</feature>
<name>A0ABY8C1Y2_9MICO</name>
<proteinExistence type="predicted"/>
<keyword evidence="1" id="KW-0732">Signal</keyword>
<dbReference type="InterPro" id="IPR013078">
    <property type="entry name" value="His_Pase_superF_clade-1"/>
</dbReference>
<dbReference type="RefSeq" id="WP_275278691.1">
    <property type="nucleotide sequence ID" value="NZ_CP119108.1"/>
</dbReference>
<keyword evidence="3" id="KW-1185">Reference proteome</keyword>
<dbReference type="InterPro" id="IPR050275">
    <property type="entry name" value="PGM_Phosphatase"/>
</dbReference>
<dbReference type="EMBL" id="CP119108">
    <property type="protein sequence ID" value="WEG09367.1"/>
    <property type="molecule type" value="Genomic_DNA"/>
</dbReference>
<accession>A0ABY8C1Y2</accession>
<dbReference type="InterPro" id="IPR001345">
    <property type="entry name" value="PG/BPGM_mutase_AS"/>
</dbReference>
<gene>
    <name evidence="2" type="ORF">PU630_02025</name>
</gene>
<dbReference type="PANTHER" id="PTHR48100">
    <property type="entry name" value="BROAD-SPECIFICITY PHOSPHATASE YOR283W-RELATED"/>
    <property type="match status" value="1"/>
</dbReference>
<dbReference type="PROSITE" id="PS00175">
    <property type="entry name" value="PG_MUTASE"/>
    <property type="match status" value="1"/>
</dbReference>
<evidence type="ECO:0000313" key="2">
    <source>
        <dbReference type="EMBL" id="WEG09367.1"/>
    </source>
</evidence>
<dbReference type="InterPro" id="IPR006311">
    <property type="entry name" value="TAT_signal"/>
</dbReference>
<dbReference type="SMART" id="SM00855">
    <property type="entry name" value="PGAM"/>
    <property type="match status" value="1"/>
</dbReference>
<dbReference type="PROSITE" id="PS51318">
    <property type="entry name" value="TAT"/>
    <property type="match status" value="1"/>
</dbReference>
<feature type="chain" id="PRO_5045387229" evidence="1">
    <location>
        <begin position="28"/>
        <end position="271"/>
    </location>
</feature>
<dbReference type="PROSITE" id="PS51257">
    <property type="entry name" value="PROKAR_LIPOPROTEIN"/>
    <property type="match status" value="1"/>
</dbReference>
<organism evidence="2 3">
    <name type="scientific">Microbacterium horticulturae</name>
    <dbReference type="NCBI Taxonomy" id="3028316"/>
    <lineage>
        <taxon>Bacteria</taxon>
        <taxon>Bacillati</taxon>
        <taxon>Actinomycetota</taxon>
        <taxon>Actinomycetes</taxon>
        <taxon>Micrococcales</taxon>
        <taxon>Microbacteriaceae</taxon>
        <taxon>Microbacterium</taxon>
    </lineage>
</organism>
<dbReference type="PANTHER" id="PTHR48100:SF9">
    <property type="entry name" value="PHOSPHOGLYCERATE MUTASE 2 PARALOG"/>
    <property type="match status" value="1"/>
</dbReference>
<dbReference type="SUPFAM" id="SSF53254">
    <property type="entry name" value="Phosphoglycerate mutase-like"/>
    <property type="match status" value="1"/>
</dbReference>
<evidence type="ECO:0000256" key="1">
    <source>
        <dbReference type="SAM" id="SignalP"/>
    </source>
</evidence>